<gene>
    <name evidence="1" type="ordered locus">ECED1_2200</name>
</gene>
<organism evidence="1 2">
    <name type="scientific">Escherichia coli O81 (strain ED1a)</name>
    <dbReference type="NCBI Taxonomy" id="585397"/>
    <lineage>
        <taxon>Bacteria</taxon>
        <taxon>Pseudomonadati</taxon>
        <taxon>Pseudomonadota</taxon>
        <taxon>Gammaproteobacteria</taxon>
        <taxon>Enterobacterales</taxon>
        <taxon>Enterobacteriaceae</taxon>
        <taxon>Escherichia</taxon>
    </lineage>
</organism>
<accession>B7MVZ9</accession>
<name>B7MVZ9_ECO81</name>
<dbReference type="Proteomes" id="UP000000748">
    <property type="component" value="Chromosome"/>
</dbReference>
<evidence type="ECO:0008006" key="3">
    <source>
        <dbReference type="Google" id="ProtNLM"/>
    </source>
</evidence>
<protein>
    <recommendedName>
        <fullName evidence="3">Antitermination protein</fullName>
    </recommendedName>
</protein>
<evidence type="ECO:0000313" key="2">
    <source>
        <dbReference type="Proteomes" id="UP000000748"/>
    </source>
</evidence>
<evidence type="ECO:0000313" key="1">
    <source>
        <dbReference type="EMBL" id="CAR08265.1"/>
    </source>
</evidence>
<dbReference type="KEGG" id="ecq:ECED1_2200"/>
<proteinExistence type="predicted"/>
<dbReference type="HOGENOM" id="CLU_2989394_0_0_6"/>
<dbReference type="AlphaFoldDB" id="B7MVZ9"/>
<reference evidence="2" key="1">
    <citation type="journal article" date="2009" name="PLoS Genet.">
        <title>Organised genome dynamics in the Escherichia coli species results in highly diverse adaptive paths.</title>
        <authorList>
            <person name="Touchon M."/>
            <person name="Hoede C."/>
            <person name="Tenaillon O."/>
            <person name="Barbe V."/>
            <person name="Baeriswyl S."/>
            <person name="Bidet P."/>
            <person name="Bingen E."/>
            <person name="Bonacorsi S."/>
            <person name="Bouchier C."/>
            <person name="Bouvet O."/>
            <person name="Calteau A."/>
            <person name="Chiapello H."/>
            <person name="Clermont O."/>
            <person name="Cruveiller S."/>
            <person name="Danchin A."/>
            <person name="Diard M."/>
            <person name="Dossat C."/>
            <person name="Karoui M.E."/>
            <person name="Frapy E."/>
            <person name="Garry L."/>
            <person name="Ghigo J.M."/>
            <person name="Gilles A.M."/>
            <person name="Johnson J."/>
            <person name="Le Bouguenec C."/>
            <person name="Lescat M."/>
            <person name="Mangenot S."/>
            <person name="Martinez-Jehanne V."/>
            <person name="Matic I."/>
            <person name="Nassif X."/>
            <person name="Oztas S."/>
            <person name="Petit M.A."/>
            <person name="Pichon C."/>
            <person name="Rouy Z."/>
            <person name="Ruf C.S."/>
            <person name="Schneider D."/>
            <person name="Tourret J."/>
            <person name="Vacherie B."/>
            <person name="Vallenet D."/>
            <person name="Medigue C."/>
            <person name="Rocha E.P.C."/>
            <person name="Denamur E."/>
        </authorList>
    </citation>
    <scope>NUCLEOTIDE SEQUENCE [LARGE SCALE GENOMIC DNA]</scope>
    <source>
        <strain evidence="2">ED1a</strain>
    </source>
</reference>
<sequence length="57" mass="6446">MWSSRVGKLQEVEGIIKGMLMTLDIRIGTDIVVIKSSSLLLNLVYTLRCSYSRNCHC</sequence>
<dbReference type="EMBL" id="CU928162">
    <property type="protein sequence ID" value="CAR08265.1"/>
    <property type="molecule type" value="Genomic_DNA"/>
</dbReference>